<keyword evidence="3" id="KW-0067">ATP-binding</keyword>
<dbReference type="Pfam" id="PF00012">
    <property type="entry name" value="HSP70"/>
    <property type="match status" value="1"/>
</dbReference>
<dbReference type="PANTHER" id="PTHR14187">
    <property type="entry name" value="ALPHA KINASE/ELONGATION FACTOR 2 KINASE"/>
    <property type="match status" value="1"/>
</dbReference>
<dbReference type="InterPro" id="IPR013126">
    <property type="entry name" value="Hsp_70_fam"/>
</dbReference>
<dbReference type="Proteomes" id="UP000005408">
    <property type="component" value="Unassembled WGS sequence"/>
</dbReference>
<dbReference type="PANTHER" id="PTHR14187:SF5">
    <property type="entry name" value="HEAT SHOCK 70 KDA PROTEIN 12A"/>
    <property type="match status" value="1"/>
</dbReference>
<reference evidence="5" key="1">
    <citation type="submission" date="2022-08" db="UniProtKB">
        <authorList>
            <consortium name="EnsemblMetazoa"/>
        </authorList>
    </citation>
    <scope>IDENTIFICATION</scope>
    <source>
        <strain evidence="5">05x7-T-G4-1.051#20</strain>
    </source>
</reference>
<proteinExistence type="inferred from homology"/>
<evidence type="ECO:0000256" key="2">
    <source>
        <dbReference type="ARBA" id="ARBA00022741"/>
    </source>
</evidence>
<dbReference type="GO" id="GO:0005524">
    <property type="term" value="F:ATP binding"/>
    <property type="evidence" value="ECO:0007669"/>
    <property type="project" value="UniProtKB-KW"/>
</dbReference>
<keyword evidence="2" id="KW-0547">Nucleotide-binding</keyword>
<dbReference type="GO" id="GO:0140662">
    <property type="term" value="F:ATP-dependent protein folding chaperone"/>
    <property type="evidence" value="ECO:0007669"/>
    <property type="project" value="InterPro"/>
</dbReference>
<feature type="compositionally biased region" description="Acidic residues" evidence="4">
    <location>
        <begin position="1"/>
        <end position="10"/>
    </location>
</feature>
<dbReference type="OMA" id="QDIFHEM"/>
<feature type="region of interest" description="Disordered" evidence="4">
    <location>
        <begin position="1"/>
        <end position="30"/>
    </location>
</feature>
<evidence type="ECO:0000313" key="6">
    <source>
        <dbReference type="Proteomes" id="UP000005408"/>
    </source>
</evidence>
<evidence type="ECO:0000256" key="3">
    <source>
        <dbReference type="ARBA" id="ARBA00022840"/>
    </source>
</evidence>
<sequence length="622" mass="70621">MASGLEEIEPDSGLGKRTSSLSIHGHREDGEKNARESKIVIAAIDFGTTYSGYAYIFRDELDKANNSSEKRNVIYKHWQSGSDAGICSRKTPTCLLLNPKGEFDSFGYPAEGKYYNLTNDDAHHGWKFFKRFKMILLNEKNLSKETMIPDDQNNMFKAIDVFALSLKFIKDDLDTDLKKTGYDIEKEEIQWVITIPAIWNPRSKQFMRMAAEKAGIKGNQMEFALEPEAAAVFVKETKVAKQKVSDDEHALVPFQVGTRFMVLDLGGGTIDISVKEVLTDRALKELHRASGNGLGGDSINLRFFGYFKKVFGSKAMSIFKNENKHKAALYDLESEIELKKRNLDFDQRGNIRLSIPPILFEIFEEFEKKDFDEYIGTLKGLSFKKGKMFLNQEIVTEIFKPSVTSLVQLIQEIIAQEHVKKISDIIMVGGYSQSRIISKTIKDLFEHKNVNVIIPNDPDLAVLQGAVMYRYWPEVVRTRRSPYTYGTRLLRLWLEGDDESKKIRRGKSKEVFCGDHFEKFVSLNDEFETGQTETLKVYPVEAETTEMAIDVYTSNKSDPRYTTDTGCEKLGRLVVHVPDTTKGLDRHADVTMTMGSTEIVVQGKMMPDGTPTKVVFDMLSAK</sequence>
<evidence type="ECO:0000313" key="5">
    <source>
        <dbReference type="EnsemblMetazoa" id="G25539.4:cds"/>
    </source>
</evidence>
<dbReference type="Gene3D" id="3.30.420.40">
    <property type="match status" value="2"/>
</dbReference>
<dbReference type="EnsemblMetazoa" id="G25539.4">
    <property type="protein sequence ID" value="G25539.4:cds"/>
    <property type="gene ID" value="G25539"/>
</dbReference>
<organism evidence="5 6">
    <name type="scientific">Magallana gigas</name>
    <name type="common">Pacific oyster</name>
    <name type="synonym">Crassostrea gigas</name>
    <dbReference type="NCBI Taxonomy" id="29159"/>
    <lineage>
        <taxon>Eukaryota</taxon>
        <taxon>Metazoa</taxon>
        <taxon>Spiralia</taxon>
        <taxon>Lophotrochozoa</taxon>
        <taxon>Mollusca</taxon>
        <taxon>Bivalvia</taxon>
        <taxon>Autobranchia</taxon>
        <taxon>Pteriomorphia</taxon>
        <taxon>Ostreida</taxon>
        <taxon>Ostreoidea</taxon>
        <taxon>Ostreidae</taxon>
        <taxon>Magallana</taxon>
    </lineage>
</organism>
<accession>A0A8W8L1S1</accession>
<evidence type="ECO:0008006" key="7">
    <source>
        <dbReference type="Google" id="ProtNLM"/>
    </source>
</evidence>
<name>A0A8W8L1S1_MAGGI</name>
<protein>
    <recommendedName>
        <fullName evidence="7">Heat shock 70 kDa protein 12A</fullName>
    </recommendedName>
</protein>
<dbReference type="InterPro" id="IPR043129">
    <property type="entry name" value="ATPase_NBD"/>
</dbReference>
<evidence type="ECO:0000256" key="4">
    <source>
        <dbReference type="SAM" id="MobiDB-lite"/>
    </source>
</evidence>
<keyword evidence="6" id="KW-1185">Reference proteome</keyword>
<evidence type="ECO:0000256" key="1">
    <source>
        <dbReference type="ARBA" id="ARBA00007381"/>
    </source>
</evidence>
<dbReference type="CDD" id="cd10229">
    <property type="entry name" value="ASKHA_NBD_HSP70_HSPA12"/>
    <property type="match status" value="1"/>
</dbReference>
<dbReference type="SUPFAM" id="SSF53067">
    <property type="entry name" value="Actin-like ATPase domain"/>
    <property type="match status" value="2"/>
</dbReference>
<dbReference type="EnsemblMetazoa" id="G25539.2">
    <property type="protein sequence ID" value="G25539.2:cds"/>
    <property type="gene ID" value="G25539"/>
</dbReference>
<dbReference type="OrthoDB" id="6064993at2759"/>
<comment type="similarity">
    <text evidence="1">Belongs to the heat shock protein 70 family.</text>
</comment>
<dbReference type="AlphaFoldDB" id="A0A8W8L1S1"/>